<feature type="transmembrane region" description="Helical" evidence="1">
    <location>
        <begin position="43"/>
        <end position="64"/>
    </location>
</feature>
<name>A0A182XDK6_ANOQN</name>
<dbReference type="Proteomes" id="UP000076407">
    <property type="component" value="Unassembled WGS sequence"/>
</dbReference>
<proteinExistence type="predicted"/>
<dbReference type="AlphaFoldDB" id="A0A182XDK6"/>
<keyword evidence="1" id="KW-1133">Transmembrane helix</keyword>
<keyword evidence="3" id="KW-1185">Reference proteome</keyword>
<accession>A0A182XDK6</accession>
<dbReference type="VEuPathDB" id="VectorBase:AQUA007908"/>
<keyword evidence="1" id="KW-0812">Transmembrane</keyword>
<evidence type="ECO:0000313" key="2">
    <source>
        <dbReference type="EnsemblMetazoa" id="AQUA007908-PA"/>
    </source>
</evidence>
<reference evidence="2" key="1">
    <citation type="submission" date="2020-05" db="UniProtKB">
        <authorList>
            <consortium name="EnsemblMetazoa"/>
        </authorList>
    </citation>
    <scope>IDENTIFICATION</scope>
    <source>
        <strain evidence="2">SANGQUA</strain>
    </source>
</reference>
<evidence type="ECO:0000256" key="1">
    <source>
        <dbReference type="SAM" id="Phobius"/>
    </source>
</evidence>
<protein>
    <submittedName>
        <fullName evidence="2">Uncharacterized protein</fullName>
    </submittedName>
</protein>
<organism evidence="2 3">
    <name type="scientific">Anopheles quadriannulatus</name>
    <name type="common">Mosquito</name>
    <dbReference type="NCBI Taxonomy" id="34691"/>
    <lineage>
        <taxon>Eukaryota</taxon>
        <taxon>Metazoa</taxon>
        <taxon>Ecdysozoa</taxon>
        <taxon>Arthropoda</taxon>
        <taxon>Hexapoda</taxon>
        <taxon>Insecta</taxon>
        <taxon>Pterygota</taxon>
        <taxon>Neoptera</taxon>
        <taxon>Endopterygota</taxon>
        <taxon>Diptera</taxon>
        <taxon>Nematocera</taxon>
        <taxon>Culicoidea</taxon>
        <taxon>Culicidae</taxon>
        <taxon>Anophelinae</taxon>
        <taxon>Anopheles</taxon>
    </lineage>
</organism>
<sequence>MCLKSGKLLHHLTILYSRWSAMLQRFAIRSGLLSDEMPALDRIGLLAIVALLTFVAAPSCPLPVPFMPLMPLLIAPEPPIIIPPPPPPPSGGSIFICWPPPTVEPAPPPTYGERTVPPYWNGPGPGESPACMPAPPAPPIGPGSVYEHWHFSNRQAGHFLRVAIVTGQAAPLRHT</sequence>
<evidence type="ECO:0000313" key="3">
    <source>
        <dbReference type="Proteomes" id="UP000076407"/>
    </source>
</evidence>
<keyword evidence="1" id="KW-0472">Membrane</keyword>
<dbReference type="EnsemblMetazoa" id="AQUA007908-RA">
    <property type="protein sequence ID" value="AQUA007908-PA"/>
    <property type="gene ID" value="AQUA007908"/>
</dbReference>